<sequence length="43" mass="4681">MRVMLLETIKGQSCVVHYTAWANFSPQLPQFLLAGKLSGISGS</sequence>
<dbReference type="AlphaFoldDB" id="A0A803TR17"/>
<dbReference type="Proteomes" id="UP000001646">
    <property type="component" value="Chromosome 1"/>
</dbReference>
<protein>
    <submittedName>
        <fullName evidence="1">Uncharacterized protein</fullName>
    </submittedName>
</protein>
<dbReference type="InParanoid" id="A0A803TR17"/>
<accession>A0A803TR17</accession>
<dbReference type="Ensembl" id="ENSACAT00000056951.1">
    <property type="protein sequence ID" value="ENSACAP00000037657.1"/>
    <property type="gene ID" value="ENSACAG00000044976.1"/>
</dbReference>
<reference evidence="1 2" key="1">
    <citation type="submission" date="2009-12" db="EMBL/GenBank/DDBJ databases">
        <title>The Genome Sequence of Anolis carolinensis (Green Anole Lizard).</title>
        <authorList>
            <consortium name="The Genome Sequencing Platform"/>
            <person name="Di Palma F."/>
            <person name="Alfoldi J."/>
            <person name="Heiman D."/>
            <person name="Young S."/>
            <person name="Grabherr M."/>
            <person name="Johnson J."/>
            <person name="Lander E.S."/>
            <person name="Lindblad-Toh K."/>
        </authorList>
    </citation>
    <scope>NUCLEOTIDE SEQUENCE [LARGE SCALE GENOMIC DNA]</scope>
    <source>
        <strain evidence="1 2">JBL SC #1</strain>
    </source>
</reference>
<proteinExistence type="predicted"/>
<reference evidence="1" key="3">
    <citation type="submission" date="2025-09" db="UniProtKB">
        <authorList>
            <consortium name="Ensembl"/>
        </authorList>
    </citation>
    <scope>IDENTIFICATION</scope>
</reference>
<evidence type="ECO:0000313" key="2">
    <source>
        <dbReference type="Proteomes" id="UP000001646"/>
    </source>
</evidence>
<evidence type="ECO:0000313" key="1">
    <source>
        <dbReference type="Ensembl" id="ENSACAP00000037657.1"/>
    </source>
</evidence>
<name>A0A803TR17_ANOCA</name>
<organism evidence="1 2">
    <name type="scientific">Anolis carolinensis</name>
    <name type="common">Green anole</name>
    <name type="synonym">American chameleon</name>
    <dbReference type="NCBI Taxonomy" id="28377"/>
    <lineage>
        <taxon>Eukaryota</taxon>
        <taxon>Metazoa</taxon>
        <taxon>Chordata</taxon>
        <taxon>Craniata</taxon>
        <taxon>Vertebrata</taxon>
        <taxon>Euteleostomi</taxon>
        <taxon>Lepidosauria</taxon>
        <taxon>Squamata</taxon>
        <taxon>Bifurcata</taxon>
        <taxon>Unidentata</taxon>
        <taxon>Episquamata</taxon>
        <taxon>Toxicofera</taxon>
        <taxon>Iguania</taxon>
        <taxon>Dactyloidae</taxon>
        <taxon>Anolis</taxon>
    </lineage>
</organism>
<keyword evidence="2" id="KW-1185">Reference proteome</keyword>
<reference evidence="1" key="2">
    <citation type="submission" date="2025-08" db="UniProtKB">
        <authorList>
            <consortium name="Ensembl"/>
        </authorList>
    </citation>
    <scope>IDENTIFICATION</scope>
</reference>